<proteinExistence type="predicted"/>
<gene>
    <name evidence="2" type="ORF">PoB_002194400</name>
</gene>
<name>A0AAV3ZNJ4_9GAST</name>
<sequence>MIDITGEDVEQVVNVLDFSEAKHTAPSAQTDATLDAPSEPPSTPENPAVPLTSSVVNWDTKISTIFYMSDLLLHKHQHKSSLVLSQATGFRQGMNSFRRKKA</sequence>
<keyword evidence="3" id="KW-1185">Reference proteome</keyword>
<accession>A0AAV3ZNJ4</accession>
<evidence type="ECO:0000256" key="1">
    <source>
        <dbReference type="SAM" id="MobiDB-lite"/>
    </source>
</evidence>
<dbReference type="Proteomes" id="UP000735302">
    <property type="component" value="Unassembled WGS sequence"/>
</dbReference>
<evidence type="ECO:0000313" key="3">
    <source>
        <dbReference type="Proteomes" id="UP000735302"/>
    </source>
</evidence>
<protein>
    <submittedName>
        <fullName evidence="2">Uncharacterized protein</fullName>
    </submittedName>
</protein>
<dbReference type="EMBL" id="BLXT01002510">
    <property type="protein sequence ID" value="GFN95438.1"/>
    <property type="molecule type" value="Genomic_DNA"/>
</dbReference>
<feature type="region of interest" description="Disordered" evidence="1">
    <location>
        <begin position="23"/>
        <end position="50"/>
    </location>
</feature>
<reference evidence="2 3" key="1">
    <citation type="journal article" date="2021" name="Elife">
        <title>Chloroplast acquisition without the gene transfer in kleptoplastic sea slugs, Plakobranchus ocellatus.</title>
        <authorList>
            <person name="Maeda T."/>
            <person name="Takahashi S."/>
            <person name="Yoshida T."/>
            <person name="Shimamura S."/>
            <person name="Takaki Y."/>
            <person name="Nagai Y."/>
            <person name="Toyoda A."/>
            <person name="Suzuki Y."/>
            <person name="Arimoto A."/>
            <person name="Ishii H."/>
            <person name="Satoh N."/>
            <person name="Nishiyama T."/>
            <person name="Hasebe M."/>
            <person name="Maruyama T."/>
            <person name="Minagawa J."/>
            <person name="Obokata J."/>
            <person name="Shigenobu S."/>
        </authorList>
    </citation>
    <scope>NUCLEOTIDE SEQUENCE [LARGE SCALE GENOMIC DNA]</scope>
</reference>
<evidence type="ECO:0000313" key="2">
    <source>
        <dbReference type="EMBL" id="GFN95438.1"/>
    </source>
</evidence>
<dbReference type="AlphaFoldDB" id="A0AAV3ZNJ4"/>
<organism evidence="2 3">
    <name type="scientific">Plakobranchus ocellatus</name>
    <dbReference type="NCBI Taxonomy" id="259542"/>
    <lineage>
        <taxon>Eukaryota</taxon>
        <taxon>Metazoa</taxon>
        <taxon>Spiralia</taxon>
        <taxon>Lophotrochozoa</taxon>
        <taxon>Mollusca</taxon>
        <taxon>Gastropoda</taxon>
        <taxon>Heterobranchia</taxon>
        <taxon>Euthyneura</taxon>
        <taxon>Panpulmonata</taxon>
        <taxon>Sacoglossa</taxon>
        <taxon>Placobranchoidea</taxon>
        <taxon>Plakobranchidae</taxon>
        <taxon>Plakobranchus</taxon>
    </lineage>
</organism>
<comment type="caution">
    <text evidence="2">The sequence shown here is derived from an EMBL/GenBank/DDBJ whole genome shotgun (WGS) entry which is preliminary data.</text>
</comment>